<accession>Q9XUG1</accession>
<dbReference type="EMBL" id="BX284604">
    <property type="protein sequence ID" value="CAB05157.2"/>
    <property type="molecule type" value="Genomic_DNA"/>
</dbReference>
<dbReference type="PROSITE" id="PS50041">
    <property type="entry name" value="C_TYPE_LECTIN_2"/>
    <property type="match status" value="1"/>
</dbReference>
<dbReference type="OrthoDB" id="5801605at2759"/>
<dbReference type="PaxDb" id="6239-C49C3.12"/>
<feature type="signal peptide" evidence="1">
    <location>
        <begin position="1"/>
        <end position="17"/>
    </location>
</feature>
<dbReference type="Gene3D" id="3.10.100.10">
    <property type="entry name" value="Mannose-Binding Protein A, subunit A"/>
    <property type="match status" value="1"/>
</dbReference>
<dbReference type="PIR" id="T20056">
    <property type="entry name" value="T20056"/>
</dbReference>
<evidence type="ECO:0000259" key="2">
    <source>
        <dbReference type="PROSITE" id="PS50041"/>
    </source>
</evidence>
<name>Q9XUG1_CAEEL</name>
<organism evidence="3 4">
    <name type="scientific">Caenorhabditis elegans</name>
    <dbReference type="NCBI Taxonomy" id="6239"/>
    <lineage>
        <taxon>Eukaryota</taxon>
        <taxon>Metazoa</taxon>
        <taxon>Ecdysozoa</taxon>
        <taxon>Nematoda</taxon>
        <taxon>Chromadorea</taxon>
        <taxon>Rhabditida</taxon>
        <taxon>Rhabditina</taxon>
        <taxon>Rhabditomorpha</taxon>
        <taxon>Rhabditoidea</taxon>
        <taxon>Rhabditidae</taxon>
        <taxon>Peloderinae</taxon>
        <taxon>Caenorhabditis</taxon>
    </lineage>
</organism>
<keyword evidence="4" id="KW-1185">Reference proteome</keyword>
<dbReference type="AGR" id="WB:WBGene00008202"/>
<dbReference type="AlphaFoldDB" id="Q9XUG1"/>
<reference evidence="3 4" key="1">
    <citation type="journal article" date="1998" name="Science">
        <title>Genome sequence of the nematode C. elegans: a platform for investigating biology.</title>
        <authorList>
            <consortium name="The C. elegans sequencing consortium"/>
            <person name="Sulson J.E."/>
            <person name="Waterston R."/>
        </authorList>
    </citation>
    <scope>NUCLEOTIDE SEQUENCE [LARGE SCALE GENOMIC DNA]</scope>
    <source>
        <strain evidence="3 4">Bristol N2</strain>
    </source>
</reference>
<dbReference type="Pfam" id="PF00059">
    <property type="entry name" value="Lectin_C"/>
    <property type="match status" value="1"/>
</dbReference>
<dbReference type="SMART" id="SM00034">
    <property type="entry name" value="CLECT"/>
    <property type="match status" value="1"/>
</dbReference>
<dbReference type="PeptideAtlas" id="Q9XUG1"/>
<evidence type="ECO:0000313" key="4">
    <source>
        <dbReference type="Proteomes" id="UP000001940"/>
    </source>
</evidence>
<dbReference type="eggNOG" id="KOG4297">
    <property type="taxonomic scope" value="Eukaryota"/>
</dbReference>
<dbReference type="CDD" id="cd00037">
    <property type="entry name" value="CLECT"/>
    <property type="match status" value="1"/>
</dbReference>
<evidence type="ECO:0000313" key="3">
    <source>
        <dbReference type="EMBL" id="CAB05157.2"/>
    </source>
</evidence>
<dbReference type="RefSeq" id="NP_503090.2">
    <property type="nucleotide sequence ID" value="NM_070689.7"/>
</dbReference>
<sequence length="231" mass="24886">MIRQLLILALCFVALQAMGVPMGNGDCGAEFKCPPNFHKSNRVNGVWCIKVYPGNMTWWEAERECRCTIKGGHLSGIESNSEKRYVEEQTLSILDDKNIKNGAVWLGAYRRKECPSGKVSSDSICHDEKTFQFTDQHTCKTLIFQDWAANQPTNNAGDDCAVLLASTEASGSNSEASGKAAVKNCLHVQGTTPILSSVGFVCGVKAAQEGGNYGGYGGGDFMVIGAAKPKH</sequence>
<dbReference type="PANTHER" id="PTHR23124:SF138">
    <property type="entry name" value="C-TYPE LECTIN DOMAIN-CONTAINING PROTEIN"/>
    <property type="match status" value="1"/>
</dbReference>
<dbReference type="WormBase" id="C49C3.12">
    <property type="protein sequence ID" value="CE48161"/>
    <property type="gene ID" value="WBGene00008202"/>
    <property type="gene designation" value="clec-197"/>
</dbReference>
<dbReference type="InParanoid" id="Q9XUG1"/>
<evidence type="ECO:0007829" key="6">
    <source>
        <dbReference type="PeptideAtlas" id="Q9XUG1"/>
    </source>
</evidence>
<gene>
    <name evidence="3 5" type="primary">clec-197</name>
    <name evidence="5" type="ORF">C49C3.12</name>
    <name evidence="3" type="ORF">CELE_C49C3.12</name>
</gene>
<dbReference type="OMA" id="WEAEREC"/>
<dbReference type="PANTHER" id="PTHR23124">
    <property type="entry name" value="C-TYPE LECTIN DOMAIN-CONTAINING PROTEIN-RELATED-RELATED"/>
    <property type="match status" value="1"/>
</dbReference>
<dbReference type="HOGENOM" id="CLU_058687_1_1_1"/>
<dbReference type="CTD" id="178521"/>
<dbReference type="STRING" id="6239.C49C3.12.1"/>
<evidence type="ECO:0000313" key="5">
    <source>
        <dbReference type="WormBase" id="C49C3.12"/>
    </source>
</evidence>
<dbReference type="InterPro" id="IPR001304">
    <property type="entry name" value="C-type_lectin-like"/>
</dbReference>
<dbReference type="Proteomes" id="UP000001940">
    <property type="component" value="Chromosome IV"/>
</dbReference>
<dbReference type="KEGG" id="cel:CELE_C49C3.12"/>
<keyword evidence="6" id="KW-1267">Proteomics identification</keyword>
<dbReference type="GeneID" id="178521"/>
<dbReference type="InterPro" id="IPR016186">
    <property type="entry name" value="C-type_lectin-like/link_sf"/>
</dbReference>
<protein>
    <submittedName>
        <fullName evidence="3">C-type lectin domain-containing protein</fullName>
    </submittedName>
</protein>
<evidence type="ECO:0000256" key="1">
    <source>
        <dbReference type="SAM" id="SignalP"/>
    </source>
</evidence>
<feature type="chain" id="PRO_5004336715" evidence="1">
    <location>
        <begin position="18"/>
        <end position="231"/>
    </location>
</feature>
<keyword evidence="1" id="KW-0732">Signal</keyword>
<dbReference type="UCSC" id="C49C3.12">
    <property type="organism name" value="c. elegans"/>
</dbReference>
<dbReference type="InterPro" id="IPR016187">
    <property type="entry name" value="CTDL_fold"/>
</dbReference>
<dbReference type="SMR" id="Q9XUG1"/>
<feature type="domain" description="C-type lectin" evidence="2">
    <location>
        <begin position="44"/>
        <end position="185"/>
    </location>
</feature>
<proteinExistence type="evidence at protein level"/>
<dbReference type="SUPFAM" id="SSF56436">
    <property type="entry name" value="C-type lectin-like"/>
    <property type="match status" value="1"/>
</dbReference>
<dbReference type="Bgee" id="WBGene00008202">
    <property type="expression patterns" value="Expressed in larva and 1 other cell type or tissue"/>
</dbReference>